<reference evidence="5" key="1">
    <citation type="journal article" date="2022" name="bioRxiv">
        <title>Deciphering the potential niche of two novel black yeast fungi from a biological soil crust based on their genomes, phenotypes, and melanin regulation.</title>
        <authorList>
            <consortium name="DOE Joint Genome Institute"/>
            <person name="Carr E.C."/>
            <person name="Barton Q."/>
            <person name="Grambo S."/>
            <person name="Sullivan M."/>
            <person name="Renfro C.M."/>
            <person name="Kuo A."/>
            <person name="Pangilinan J."/>
            <person name="Lipzen A."/>
            <person name="Keymanesh K."/>
            <person name="Savage E."/>
            <person name="Barry K."/>
            <person name="Grigoriev I.V."/>
            <person name="Riekhof W.R."/>
            <person name="Harris S.S."/>
        </authorList>
    </citation>
    <scope>NUCLEOTIDE SEQUENCE</scope>
    <source>
        <strain evidence="5">JF 03-4F</strain>
    </source>
</reference>
<proteinExistence type="predicted"/>
<evidence type="ECO:0000256" key="3">
    <source>
        <dbReference type="SAM" id="MobiDB-lite"/>
    </source>
</evidence>
<dbReference type="PANTHER" id="PTHR13495">
    <property type="entry name" value="NEFA-INTERACTING NUCLEAR PROTEIN NIP30"/>
    <property type="match status" value="1"/>
</dbReference>
<dbReference type="Pfam" id="PF10187">
    <property type="entry name" value="FAM192A_Fyv6_N"/>
    <property type="match status" value="1"/>
</dbReference>
<protein>
    <submittedName>
        <fullName evidence="5">N-terminal domain of NEFA-interacting nuclear protein NIP30-domain-containing protein</fullName>
    </submittedName>
</protein>
<gene>
    <name evidence="5" type="ORF">EDD36DRAFT_126134</name>
</gene>
<dbReference type="Proteomes" id="UP001203852">
    <property type="component" value="Unassembled WGS sequence"/>
</dbReference>
<sequence>MSGRFVSAGGEPVPEVSNDAWAKAKKDVEAQRKPKQLEEGTQEGGKSLYEVLQANKAAKQEAFEESVRLKNQFRALDDDEVDFLDSVLESSRAKEDAVRKETADQLEAFRKQRAAAEQALSEQTTSGETGKLDLEVGKSSWTTQKKKRRRDREDEDGGPKLRKMSSSVDEKTPTTETAKAEITKTAEVPEKRQPTISPTPTTKTTNNVPKVATVGLGLGGYDSDEDD</sequence>
<evidence type="ECO:0000313" key="6">
    <source>
        <dbReference type="Proteomes" id="UP001203852"/>
    </source>
</evidence>
<accession>A0AAN6E3Z1</accession>
<evidence type="ECO:0000313" key="5">
    <source>
        <dbReference type="EMBL" id="KAI1616205.1"/>
    </source>
</evidence>
<dbReference type="GO" id="GO:0005634">
    <property type="term" value="C:nucleus"/>
    <property type="evidence" value="ECO:0007669"/>
    <property type="project" value="UniProtKB-SubCell"/>
</dbReference>
<evidence type="ECO:0000259" key="4">
    <source>
        <dbReference type="Pfam" id="PF10187"/>
    </source>
</evidence>
<dbReference type="EMBL" id="MU404351">
    <property type="protein sequence ID" value="KAI1616205.1"/>
    <property type="molecule type" value="Genomic_DNA"/>
</dbReference>
<dbReference type="AlphaFoldDB" id="A0AAN6E3Z1"/>
<dbReference type="InterPro" id="IPR039845">
    <property type="entry name" value="FAM192A"/>
</dbReference>
<comment type="caution">
    <text evidence="5">The sequence shown here is derived from an EMBL/GenBank/DDBJ whole genome shotgun (WGS) entry which is preliminary data.</text>
</comment>
<feature type="region of interest" description="Disordered" evidence="3">
    <location>
        <begin position="24"/>
        <end position="45"/>
    </location>
</feature>
<evidence type="ECO:0000256" key="2">
    <source>
        <dbReference type="ARBA" id="ARBA00023242"/>
    </source>
</evidence>
<organism evidence="5 6">
    <name type="scientific">Exophiala viscosa</name>
    <dbReference type="NCBI Taxonomy" id="2486360"/>
    <lineage>
        <taxon>Eukaryota</taxon>
        <taxon>Fungi</taxon>
        <taxon>Dikarya</taxon>
        <taxon>Ascomycota</taxon>
        <taxon>Pezizomycotina</taxon>
        <taxon>Eurotiomycetes</taxon>
        <taxon>Chaetothyriomycetidae</taxon>
        <taxon>Chaetothyriales</taxon>
        <taxon>Herpotrichiellaceae</taxon>
        <taxon>Exophiala</taxon>
    </lineage>
</organism>
<keyword evidence="6" id="KW-1185">Reference proteome</keyword>
<feature type="compositionally biased region" description="Basic and acidic residues" evidence="3">
    <location>
        <begin position="168"/>
        <end position="193"/>
    </location>
</feature>
<dbReference type="PANTHER" id="PTHR13495:SF0">
    <property type="entry name" value="PSME3-INTERACTING PROTEIN"/>
    <property type="match status" value="1"/>
</dbReference>
<evidence type="ECO:0000256" key="1">
    <source>
        <dbReference type="ARBA" id="ARBA00004123"/>
    </source>
</evidence>
<feature type="compositionally biased region" description="Low complexity" evidence="3">
    <location>
        <begin position="198"/>
        <end position="214"/>
    </location>
</feature>
<name>A0AAN6E3Z1_9EURO</name>
<feature type="compositionally biased region" description="Basic and acidic residues" evidence="3">
    <location>
        <begin position="24"/>
        <end position="38"/>
    </location>
</feature>
<feature type="domain" description="FAM192A/Fyv6 N-terminal" evidence="4">
    <location>
        <begin position="15"/>
        <end position="110"/>
    </location>
</feature>
<feature type="region of interest" description="Disordered" evidence="3">
    <location>
        <begin position="114"/>
        <end position="227"/>
    </location>
</feature>
<keyword evidence="2" id="KW-0539">Nucleus</keyword>
<dbReference type="InterPro" id="IPR019331">
    <property type="entry name" value="FAM192A/Fyv6_N"/>
</dbReference>
<comment type="subcellular location">
    <subcellularLocation>
        <location evidence="1">Nucleus</location>
    </subcellularLocation>
</comment>